<evidence type="ECO:0000313" key="1">
    <source>
        <dbReference type="EMBL" id="KAJ0086272.1"/>
    </source>
</evidence>
<name>A0ACC1AI04_9ROSI</name>
<reference evidence="2" key="1">
    <citation type="journal article" date="2023" name="G3 (Bethesda)">
        <title>Genome assembly and association tests identify interacting loci associated with vigor, precocity, and sex in interspecific pistachio rootstocks.</title>
        <authorList>
            <person name="Palmer W."/>
            <person name="Jacygrad E."/>
            <person name="Sagayaradj S."/>
            <person name="Cavanaugh K."/>
            <person name="Han R."/>
            <person name="Bertier L."/>
            <person name="Beede B."/>
            <person name="Kafkas S."/>
            <person name="Golino D."/>
            <person name="Preece J."/>
            <person name="Michelmore R."/>
        </authorList>
    </citation>
    <scope>NUCLEOTIDE SEQUENCE [LARGE SCALE GENOMIC DNA]</scope>
</reference>
<comment type="caution">
    <text evidence="1">The sequence shown here is derived from an EMBL/GenBank/DDBJ whole genome shotgun (WGS) entry which is preliminary data.</text>
</comment>
<dbReference type="Proteomes" id="UP001164250">
    <property type="component" value="Chromosome 10"/>
</dbReference>
<protein>
    <submittedName>
        <fullName evidence="1">Uncharacterized protein</fullName>
    </submittedName>
</protein>
<keyword evidence="2" id="KW-1185">Reference proteome</keyword>
<organism evidence="1 2">
    <name type="scientific">Pistacia atlantica</name>
    <dbReference type="NCBI Taxonomy" id="434234"/>
    <lineage>
        <taxon>Eukaryota</taxon>
        <taxon>Viridiplantae</taxon>
        <taxon>Streptophyta</taxon>
        <taxon>Embryophyta</taxon>
        <taxon>Tracheophyta</taxon>
        <taxon>Spermatophyta</taxon>
        <taxon>Magnoliopsida</taxon>
        <taxon>eudicotyledons</taxon>
        <taxon>Gunneridae</taxon>
        <taxon>Pentapetalae</taxon>
        <taxon>rosids</taxon>
        <taxon>malvids</taxon>
        <taxon>Sapindales</taxon>
        <taxon>Anacardiaceae</taxon>
        <taxon>Pistacia</taxon>
    </lineage>
</organism>
<dbReference type="EMBL" id="CM047906">
    <property type="protein sequence ID" value="KAJ0086272.1"/>
    <property type="molecule type" value="Genomic_DNA"/>
</dbReference>
<accession>A0ACC1AI04</accession>
<evidence type="ECO:0000313" key="2">
    <source>
        <dbReference type="Proteomes" id="UP001164250"/>
    </source>
</evidence>
<proteinExistence type="predicted"/>
<sequence length="160" mass="18286">MEVLKCIKLKADVEDPIRNDEEGLPLSPMARLFHKPDSSIYIIVMVGMKTEMNPEVIKASLVHTFLQQPRFCSLHVKDETVKGGLKWVNKKEVDLDKHVIVPMLDPNNIESPDKFVEEYTSNLSKTGIKMSMPMRDLHLLNLRTSDAESVAVFRRNLPPF</sequence>
<gene>
    <name evidence="1" type="ORF">Patl1_07752</name>
</gene>